<dbReference type="Proteomes" id="UP001501577">
    <property type="component" value="Unassembled WGS sequence"/>
</dbReference>
<accession>A0ABN3YEF8</accession>
<sequence>MKKFVKYTVVSILQKISQIPSVKQIKLHHFLRIVLTKKHFFLTNKFVIMTYMCYIKVGGAEYEN</sequence>
<comment type="caution">
    <text evidence="1">The sequence shown here is derived from an EMBL/GenBank/DDBJ whole genome shotgun (WGS) entry which is preliminary data.</text>
</comment>
<reference evidence="1 2" key="1">
    <citation type="journal article" date="2019" name="Int. J. Syst. Evol. Microbiol.">
        <title>The Global Catalogue of Microorganisms (GCM) 10K type strain sequencing project: providing services to taxonomists for standard genome sequencing and annotation.</title>
        <authorList>
            <consortium name="The Broad Institute Genomics Platform"/>
            <consortium name="The Broad Institute Genome Sequencing Center for Infectious Disease"/>
            <person name="Wu L."/>
            <person name="Ma J."/>
        </authorList>
    </citation>
    <scope>NUCLEOTIDE SEQUENCE [LARGE SCALE GENOMIC DNA]</scope>
    <source>
        <strain evidence="1 2">JCM 8736</strain>
    </source>
</reference>
<proteinExistence type="predicted"/>
<evidence type="ECO:0000313" key="2">
    <source>
        <dbReference type="Proteomes" id="UP001501577"/>
    </source>
</evidence>
<name>A0ABN3YEF8_9ENTE</name>
<keyword evidence="2" id="KW-1185">Reference proteome</keyword>
<organism evidence="1 2">
    <name type="scientific">Tetragenococcus solitarius</name>
    <dbReference type="NCBI Taxonomy" id="71453"/>
    <lineage>
        <taxon>Bacteria</taxon>
        <taxon>Bacillati</taxon>
        <taxon>Bacillota</taxon>
        <taxon>Bacilli</taxon>
        <taxon>Lactobacillales</taxon>
        <taxon>Enterococcaceae</taxon>
        <taxon>Tetragenococcus</taxon>
    </lineage>
</organism>
<evidence type="ECO:0000313" key="1">
    <source>
        <dbReference type="EMBL" id="GAA3024611.1"/>
    </source>
</evidence>
<protein>
    <submittedName>
        <fullName evidence="1">Uncharacterized protein</fullName>
    </submittedName>
</protein>
<gene>
    <name evidence="1" type="ORF">GCM10019998_21400</name>
</gene>
<dbReference type="EMBL" id="BAAAXQ010000072">
    <property type="protein sequence ID" value="GAA3024611.1"/>
    <property type="molecule type" value="Genomic_DNA"/>
</dbReference>